<dbReference type="InterPro" id="IPR052915">
    <property type="entry name" value="RtcB-like"/>
</dbReference>
<dbReference type="GO" id="GO:0170057">
    <property type="term" value="F:RNA ligase (GTP) activity"/>
    <property type="evidence" value="ECO:0007669"/>
    <property type="project" value="UniProtKB-EC"/>
</dbReference>
<keyword evidence="13" id="KW-1185">Reference proteome</keyword>
<dbReference type="PANTHER" id="PTHR43749:SF2">
    <property type="entry name" value="RNA-SPLICING LIGASE RTCB"/>
    <property type="match status" value="1"/>
</dbReference>
<organism evidence="12 13">
    <name type="scientific">Vallitalea guaymasensis</name>
    <dbReference type="NCBI Taxonomy" id="1185412"/>
    <lineage>
        <taxon>Bacteria</taxon>
        <taxon>Bacillati</taxon>
        <taxon>Bacillota</taxon>
        <taxon>Clostridia</taxon>
        <taxon>Lachnospirales</taxon>
        <taxon>Vallitaleaceae</taxon>
        <taxon>Vallitalea</taxon>
    </lineage>
</organism>
<evidence type="ECO:0000256" key="5">
    <source>
        <dbReference type="ARBA" id="ARBA00022800"/>
    </source>
</evidence>
<keyword evidence="6 10" id="KW-0342">GTP-binding</keyword>
<evidence type="ECO:0000256" key="7">
    <source>
        <dbReference type="ARBA" id="ARBA00023211"/>
    </source>
</evidence>
<dbReference type="EMBL" id="CP058561">
    <property type="protein sequence ID" value="QUH31959.1"/>
    <property type="molecule type" value="Genomic_DNA"/>
</dbReference>
<dbReference type="KEGG" id="vgu:HYG85_07480"/>
<feature type="active site" description="GMP-histidine intermediate" evidence="9">
    <location>
        <position position="336"/>
    </location>
</feature>
<dbReference type="InterPro" id="IPR036025">
    <property type="entry name" value="RtcB-like_sf"/>
</dbReference>
<evidence type="ECO:0000256" key="11">
    <source>
        <dbReference type="PIRSR" id="PIRSR601233-3"/>
    </source>
</evidence>
<evidence type="ECO:0000256" key="1">
    <source>
        <dbReference type="ARBA" id="ARBA00012726"/>
    </source>
</evidence>
<dbReference type="SUPFAM" id="SSF103365">
    <property type="entry name" value="Hypothetical protein PH1602"/>
    <property type="match status" value="1"/>
</dbReference>
<evidence type="ECO:0000256" key="4">
    <source>
        <dbReference type="ARBA" id="ARBA00022741"/>
    </source>
</evidence>
<dbReference type="PANTHER" id="PTHR43749">
    <property type="entry name" value="RNA-SPLICING LIGASE RTCB"/>
    <property type="match status" value="1"/>
</dbReference>
<dbReference type="InterPro" id="IPR001233">
    <property type="entry name" value="RtcB"/>
</dbReference>
<feature type="binding site" evidence="10">
    <location>
        <begin position="312"/>
        <end position="315"/>
    </location>
    <ligand>
        <name>GMP</name>
        <dbReference type="ChEBI" id="CHEBI:58115"/>
    </ligand>
</feature>
<dbReference type="Proteomes" id="UP000677305">
    <property type="component" value="Chromosome"/>
</dbReference>
<gene>
    <name evidence="12" type="ORF">HYG85_07480</name>
</gene>
<dbReference type="GO" id="GO:0003909">
    <property type="term" value="F:DNA ligase activity"/>
    <property type="evidence" value="ECO:0007669"/>
    <property type="project" value="TreeGrafter"/>
</dbReference>
<evidence type="ECO:0000313" key="13">
    <source>
        <dbReference type="Proteomes" id="UP000677305"/>
    </source>
</evidence>
<accession>A0A8J8SEQ6</accession>
<dbReference type="Gene3D" id="3.90.1860.10">
    <property type="entry name" value="tRNA-splicing ligase RtcB"/>
    <property type="match status" value="1"/>
</dbReference>
<keyword evidence="7 11" id="KW-0464">Manganese</keyword>
<feature type="binding site" evidence="11">
    <location>
        <position position="184"/>
    </location>
    <ligand>
        <name>Mn(2+)</name>
        <dbReference type="ChEBI" id="CHEBI:29035"/>
        <label>2</label>
    </ligand>
</feature>
<feature type="binding site" evidence="11">
    <location>
        <position position="280"/>
    </location>
    <ligand>
        <name>Mn(2+)</name>
        <dbReference type="ChEBI" id="CHEBI:29035"/>
        <label>2</label>
    </ligand>
</feature>
<dbReference type="GO" id="GO:0030145">
    <property type="term" value="F:manganese ion binding"/>
    <property type="evidence" value="ECO:0007669"/>
    <property type="project" value="TreeGrafter"/>
</dbReference>
<sequence>MFVIYEKEKNRIPIKIWVEDRSKIEDECLAQATNLSNLPFLHKWVCLMPDTHTGKGMPIGGVIAADNVIIPNAVGVDIGCGMAFIQTNIPVRLLKDTKTPNGTLLQGIIGDILRNIPVGFSHHNSRQECKTLDDAIKNLDIYQDAKELIPEIEAGYYQIGTLGGGNHFIELQEDEQGLVCIMLHSGSRHFGYKICNYYHKLARELNTRWFSSVPDEYRLAFLPVNTKEGQDYINWMNLALGFASENRSQMLDNVINIVNKWVKKHCDFNTDYTDLINCHHNYAAIEHHYGRNVWVHRKGAIRAREDELGIIPGAMGSYSYIVKGKGNPESFHSCSHGAGRLMSRKKAMETFGVDEVINDLKASEVIIGKRSKKDIPEESKFAYKDIDTVINNELDLIEPIKKLKTIGVVKG</sequence>
<feature type="binding site" evidence="11">
    <location>
        <position position="77"/>
    </location>
    <ligand>
        <name>Mn(2+)</name>
        <dbReference type="ChEBI" id="CHEBI:29035"/>
        <label>1</label>
    </ligand>
</feature>
<evidence type="ECO:0000256" key="9">
    <source>
        <dbReference type="PIRSR" id="PIRSR601233-1"/>
    </source>
</evidence>
<dbReference type="GO" id="GO:0006396">
    <property type="term" value="P:RNA processing"/>
    <property type="evidence" value="ECO:0007669"/>
    <property type="project" value="InterPro"/>
</dbReference>
<feature type="binding site" evidence="10">
    <location>
        <begin position="166"/>
        <end position="170"/>
    </location>
    <ligand>
        <name>GMP</name>
        <dbReference type="ChEBI" id="CHEBI:58115"/>
    </ligand>
</feature>
<evidence type="ECO:0000313" key="12">
    <source>
        <dbReference type="EMBL" id="QUH31959.1"/>
    </source>
</evidence>
<dbReference type="GO" id="GO:0042245">
    <property type="term" value="P:RNA repair"/>
    <property type="evidence" value="ECO:0007669"/>
    <property type="project" value="UniProtKB-KW"/>
</dbReference>
<proteinExistence type="predicted"/>
<feature type="binding site" evidence="10">
    <location>
        <position position="410"/>
    </location>
    <ligand>
        <name>GMP</name>
        <dbReference type="ChEBI" id="CHEBI:58115"/>
    </ligand>
</feature>
<feature type="binding site" evidence="11">
    <location>
        <position position="167"/>
    </location>
    <ligand>
        <name>Mn(2+)</name>
        <dbReference type="ChEBI" id="CHEBI:29035"/>
        <label>1</label>
    </ligand>
</feature>
<evidence type="ECO:0000256" key="6">
    <source>
        <dbReference type="ARBA" id="ARBA00023134"/>
    </source>
</evidence>
<keyword evidence="3 11" id="KW-0479">Metal-binding</keyword>
<feature type="binding site" evidence="10">
    <location>
        <begin position="336"/>
        <end position="339"/>
    </location>
    <ligand>
        <name>GMP</name>
        <dbReference type="ChEBI" id="CHEBI:58115"/>
    </ligand>
</feature>
<evidence type="ECO:0000256" key="10">
    <source>
        <dbReference type="PIRSR" id="PIRSR601233-2"/>
    </source>
</evidence>
<evidence type="ECO:0000256" key="2">
    <source>
        <dbReference type="ARBA" id="ARBA00022598"/>
    </source>
</evidence>
<keyword evidence="5" id="KW-0692">RNA repair</keyword>
<dbReference type="RefSeq" id="WP_212693722.1">
    <property type="nucleotide sequence ID" value="NZ_CP058561.1"/>
</dbReference>
<feature type="binding site" evidence="10">
    <location>
        <position position="319"/>
    </location>
    <ligand>
        <name>GMP</name>
        <dbReference type="ChEBI" id="CHEBI:58115"/>
    </ligand>
</feature>
<name>A0A8J8SEQ6_9FIRM</name>
<dbReference type="EC" id="6.5.1.8" evidence="1"/>
<keyword evidence="2" id="KW-0436">Ligase</keyword>
<comment type="catalytic activity">
    <reaction evidence="8">
        <text>a 3'-end 3'-phospho-ribonucleotide-RNA + a 5'-end dephospho-ribonucleoside-RNA + GTP = a ribonucleotidyl-ribonucleotide-RNA + GMP + diphosphate</text>
        <dbReference type="Rhea" id="RHEA:68076"/>
        <dbReference type="Rhea" id="RHEA-COMP:10463"/>
        <dbReference type="Rhea" id="RHEA-COMP:13936"/>
        <dbReference type="Rhea" id="RHEA-COMP:17355"/>
        <dbReference type="ChEBI" id="CHEBI:33019"/>
        <dbReference type="ChEBI" id="CHEBI:37565"/>
        <dbReference type="ChEBI" id="CHEBI:58115"/>
        <dbReference type="ChEBI" id="CHEBI:83062"/>
        <dbReference type="ChEBI" id="CHEBI:138284"/>
        <dbReference type="ChEBI" id="CHEBI:173118"/>
        <dbReference type="EC" id="6.5.1.8"/>
    </reaction>
</comment>
<evidence type="ECO:0000256" key="8">
    <source>
        <dbReference type="ARBA" id="ARBA00047746"/>
    </source>
</evidence>
<reference evidence="12 13" key="1">
    <citation type="submission" date="2020-07" db="EMBL/GenBank/DDBJ databases">
        <title>Vallitalea guaymasensis genome.</title>
        <authorList>
            <person name="Postec A."/>
        </authorList>
    </citation>
    <scope>NUCLEOTIDE SEQUENCE [LARGE SCALE GENOMIC DNA]</scope>
    <source>
        <strain evidence="12 13">Ra1766G1</strain>
    </source>
</reference>
<dbReference type="GO" id="GO:0006281">
    <property type="term" value="P:DNA repair"/>
    <property type="evidence" value="ECO:0007669"/>
    <property type="project" value="TreeGrafter"/>
</dbReference>
<comment type="cofactor">
    <cofactor evidence="11">
        <name>Mn(2+)</name>
        <dbReference type="ChEBI" id="CHEBI:29035"/>
    </cofactor>
    <text evidence="11">Binds 2 manganese ions per subunit.</text>
</comment>
<dbReference type="Pfam" id="PF01139">
    <property type="entry name" value="RtcB"/>
    <property type="match status" value="1"/>
</dbReference>
<feature type="binding site" evidence="10">
    <location>
        <begin position="280"/>
        <end position="281"/>
    </location>
    <ligand>
        <name>GMP</name>
        <dbReference type="ChEBI" id="CHEBI:58115"/>
    </ligand>
</feature>
<evidence type="ECO:0000256" key="3">
    <source>
        <dbReference type="ARBA" id="ARBA00022723"/>
    </source>
</evidence>
<dbReference type="GO" id="GO:0005525">
    <property type="term" value="F:GTP binding"/>
    <property type="evidence" value="ECO:0007669"/>
    <property type="project" value="UniProtKB-KW"/>
</dbReference>
<dbReference type="AlphaFoldDB" id="A0A8J8SEQ6"/>
<keyword evidence="4 10" id="KW-0547">Nucleotide-binding</keyword>
<protein>
    <recommendedName>
        <fullName evidence="1">3'-phosphate/5'-hydroxy nucleic acid ligase</fullName>
        <ecNumber evidence="1">6.5.1.8</ecNumber>
    </recommendedName>
</protein>